<reference evidence="2" key="1">
    <citation type="submission" date="2018-06" db="EMBL/GenBank/DDBJ databases">
        <authorList>
            <person name="Zhirakovskaya E."/>
        </authorList>
    </citation>
    <scope>NUCLEOTIDE SEQUENCE</scope>
</reference>
<dbReference type="AlphaFoldDB" id="A0A3B0V6J2"/>
<evidence type="ECO:0000256" key="1">
    <source>
        <dbReference type="SAM" id="MobiDB-lite"/>
    </source>
</evidence>
<organism evidence="2">
    <name type="scientific">hydrothermal vent metagenome</name>
    <dbReference type="NCBI Taxonomy" id="652676"/>
    <lineage>
        <taxon>unclassified sequences</taxon>
        <taxon>metagenomes</taxon>
        <taxon>ecological metagenomes</taxon>
    </lineage>
</organism>
<sequence length="254" mass="29259">MVIPSFTQTASASCDVGYVCDGYEPDEIIVIGYPWDDNWWDDDFWDDDNDDEYDSAEDDQDDDYDEPEQCSAFREAQLRALRANTPNCNGDPGATFDVNNWLNENHWQLLVNNMDNWHEMMLGSITDWLLFFSDDLSALAGVLDGNNGDLLAARNNFEEDLWETCYDTYSTSEWQTHQNLYITNGQARMCYNMSSFLMDSYMPGTNSFVAWIDSTFNTNFTAHWGSMFYENVTNNFICRAVYQAWDEENCGGGL</sequence>
<accession>A0A3B0V6J2</accession>
<evidence type="ECO:0000313" key="2">
    <source>
        <dbReference type="EMBL" id="VAW36540.1"/>
    </source>
</evidence>
<gene>
    <name evidence="2" type="ORF">MNBD_GAMMA01-2205</name>
</gene>
<name>A0A3B0V6J2_9ZZZZ</name>
<dbReference type="EMBL" id="UOEW01000145">
    <property type="protein sequence ID" value="VAW36540.1"/>
    <property type="molecule type" value="Genomic_DNA"/>
</dbReference>
<feature type="region of interest" description="Disordered" evidence="1">
    <location>
        <begin position="46"/>
        <end position="66"/>
    </location>
</feature>
<protein>
    <submittedName>
        <fullName evidence="2">Uncharacterized protein</fullName>
    </submittedName>
</protein>
<proteinExistence type="predicted"/>